<sequence length="469" mass="50930">MRDHTMAQAAAAALADCFLPDLEATEDLDSFEASLAAGSRALAASALSACIERFDRSLRSQAPPGWRAHEVAPRTLVTLVGEVSYRRTVYLDEHGCRRAWADELLGVRPRARLSAGAFLWLARRSAEVSFRKAAADFEAMSGARVSHVTAMRCAREEGALLLAAAPEGPGLSCEGVRVEVDGLWVALQRAAHREEALPRFLYEQSRERSSMELKVASAYAAKLDAGRGRRRRAALAVVASAEPPEEFFERVRAQMAASFELDDVRRVHYGADGGAWCGPERLRGMLPAHVRVLFKLDPFHVMQAVCRAFPEGPTREWARHLALRGKGAALARMAERLAAKATGPRRERVRQLASYARRNAAAIGARAASMGTAESTNALIAARMKGRGMSWSREGAEAMCALRCAACTGRALVAPAKGAWLTEREKAARQPVGTSAAKAPWSSGSGWEVPHSSRRHAKQRSAEALSKVW</sequence>
<evidence type="ECO:0000313" key="3">
    <source>
        <dbReference type="EMBL" id="KAB1635677.1"/>
    </source>
</evidence>
<evidence type="ECO:0000256" key="1">
    <source>
        <dbReference type="ARBA" id="ARBA00006539"/>
    </source>
</evidence>
<dbReference type="RefSeq" id="WP_028027525.1">
    <property type="nucleotide sequence ID" value="NZ_WAJS01000075.1"/>
</dbReference>
<dbReference type="Proteomes" id="UP000479639">
    <property type="component" value="Unassembled WGS sequence"/>
</dbReference>
<comment type="caution">
    <text evidence="3">The sequence shown here is derived from an EMBL/GenBank/DDBJ whole genome shotgun (WGS) entry which is preliminary data.</text>
</comment>
<evidence type="ECO:0000256" key="2">
    <source>
        <dbReference type="SAM" id="MobiDB-lite"/>
    </source>
</evidence>
<name>A0A7C8FVD9_9ACTN</name>
<protein>
    <recommendedName>
        <fullName evidence="5">ISLre2 family transposase</fullName>
    </recommendedName>
</protein>
<organism evidence="3 4">
    <name type="scientific">Adlercreutzia muris</name>
    <dbReference type="NCBI Taxonomy" id="1796610"/>
    <lineage>
        <taxon>Bacteria</taxon>
        <taxon>Bacillati</taxon>
        <taxon>Actinomycetota</taxon>
        <taxon>Coriobacteriia</taxon>
        <taxon>Eggerthellales</taxon>
        <taxon>Eggerthellaceae</taxon>
        <taxon>Adlercreutzia</taxon>
    </lineage>
</organism>
<keyword evidence="4" id="KW-1185">Reference proteome</keyword>
<evidence type="ECO:0008006" key="5">
    <source>
        <dbReference type="Google" id="ProtNLM"/>
    </source>
</evidence>
<comment type="similarity">
    <text evidence="1">Belongs to the UPF0236 family.</text>
</comment>
<dbReference type="EMBL" id="WAJS01000075">
    <property type="protein sequence ID" value="KAB1635677.1"/>
    <property type="molecule type" value="Genomic_DNA"/>
</dbReference>
<proteinExistence type="inferred from homology"/>
<gene>
    <name evidence="3" type="ORF">F8D48_11415</name>
</gene>
<dbReference type="AlphaFoldDB" id="A0A7C8FVD9"/>
<reference evidence="3 4" key="1">
    <citation type="submission" date="2019-09" db="EMBL/GenBank/DDBJ databases">
        <title>Whole genome shotgun sequencing (WGS) of Ellagibacter isourolithinifaciens DSM 104140(T) and Adlercreutzia muris DSM 29508(T).</title>
        <authorList>
            <person name="Stoll D.A."/>
            <person name="Danylec N."/>
            <person name="Huch M."/>
        </authorList>
    </citation>
    <scope>NUCLEOTIDE SEQUENCE [LARGE SCALE GENOMIC DNA]</scope>
    <source>
        <strain evidence="3 4">DSM 29508</strain>
    </source>
</reference>
<accession>A0A7C8FVD9</accession>
<feature type="region of interest" description="Disordered" evidence="2">
    <location>
        <begin position="425"/>
        <end position="469"/>
    </location>
</feature>
<dbReference type="Pfam" id="PF06782">
    <property type="entry name" value="UPF0236"/>
    <property type="match status" value="1"/>
</dbReference>
<dbReference type="InterPro" id="IPR009620">
    <property type="entry name" value="UPF0236"/>
</dbReference>
<evidence type="ECO:0000313" key="4">
    <source>
        <dbReference type="Proteomes" id="UP000479639"/>
    </source>
</evidence>